<evidence type="ECO:0000256" key="1">
    <source>
        <dbReference type="ARBA" id="ARBA00023125"/>
    </source>
</evidence>
<protein>
    <recommendedName>
        <fullName evidence="2 3">Single-stranded DNA-binding protein</fullName>
        <shortName evidence="2">SSB</shortName>
    </recommendedName>
</protein>
<gene>
    <name evidence="5" type="primary">ssb</name>
    <name evidence="5" type="ORF">KC571_04240</name>
</gene>
<evidence type="ECO:0000313" key="5">
    <source>
        <dbReference type="EMBL" id="MCA9390588.1"/>
    </source>
</evidence>
<dbReference type="PROSITE" id="PS50935">
    <property type="entry name" value="SSB"/>
    <property type="match status" value="1"/>
</dbReference>
<dbReference type="GO" id="GO:0006260">
    <property type="term" value="P:DNA replication"/>
    <property type="evidence" value="ECO:0007669"/>
    <property type="project" value="InterPro"/>
</dbReference>
<dbReference type="HAMAP" id="MF_00984">
    <property type="entry name" value="SSB"/>
    <property type="match status" value="1"/>
</dbReference>
<dbReference type="InterPro" id="IPR000424">
    <property type="entry name" value="Primosome_PriB/ssb"/>
</dbReference>
<dbReference type="GO" id="GO:0009295">
    <property type="term" value="C:nucleoid"/>
    <property type="evidence" value="ECO:0007669"/>
    <property type="project" value="TreeGrafter"/>
</dbReference>
<evidence type="ECO:0000313" key="6">
    <source>
        <dbReference type="Proteomes" id="UP000701698"/>
    </source>
</evidence>
<dbReference type="InterPro" id="IPR012340">
    <property type="entry name" value="NA-bd_OB-fold"/>
</dbReference>
<dbReference type="PANTHER" id="PTHR10302">
    <property type="entry name" value="SINGLE-STRANDED DNA-BINDING PROTEIN"/>
    <property type="match status" value="1"/>
</dbReference>
<dbReference type="Gene3D" id="2.40.50.140">
    <property type="entry name" value="Nucleic acid-binding proteins"/>
    <property type="match status" value="1"/>
</dbReference>
<dbReference type="PANTHER" id="PTHR10302:SF27">
    <property type="entry name" value="SINGLE-STRANDED DNA-BINDING PROTEIN"/>
    <property type="match status" value="1"/>
</dbReference>
<reference evidence="5" key="2">
    <citation type="journal article" date="2021" name="Microbiome">
        <title>Successional dynamics and alternative stable states in a saline activated sludge microbial community over 9 years.</title>
        <authorList>
            <person name="Wang Y."/>
            <person name="Ye J."/>
            <person name="Ju F."/>
            <person name="Liu L."/>
            <person name="Boyd J.A."/>
            <person name="Deng Y."/>
            <person name="Parks D.H."/>
            <person name="Jiang X."/>
            <person name="Yin X."/>
            <person name="Woodcroft B.J."/>
            <person name="Tyson G.W."/>
            <person name="Hugenholtz P."/>
            <person name="Polz M.F."/>
            <person name="Zhang T."/>
        </authorList>
    </citation>
    <scope>NUCLEOTIDE SEQUENCE</scope>
    <source>
        <strain evidence="5">HKST-UBA01</strain>
    </source>
</reference>
<proteinExistence type="inferred from homology"/>
<dbReference type="SUPFAM" id="SSF50249">
    <property type="entry name" value="Nucleic acid-binding proteins"/>
    <property type="match status" value="1"/>
</dbReference>
<reference evidence="5" key="1">
    <citation type="submission" date="2020-04" db="EMBL/GenBank/DDBJ databases">
        <authorList>
            <person name="Zhang T."/>
        </authorList>
    </citation>
    <scope>NUCLEOTIDE SEQUENCE</scope>
    <source>
        <strain evidence="5">HKST-UBA01</strain>
    </source>
</reference>
<organism evidence="5 6">
    <name type="scientific">candidate division WWE3 bacterium</name>
    <dbReference type="NCBI Taxonomy" id="2053526"/>
    <lineage>
        <taxon>Bacteria</taxon>
        <taxon>Katanobacteria</taxon>
    </lineage>
</organism>
<dbReference type="EMBL" id="JAGQKX010000140">
    <property type="protein sequence ID" value="MCA9390588.1"/>
    <property type="molecule type" value="Genomic_DNA"/>
</dbReference>
<dbReference type="NCBIfam" id="TIGR00621">
    <property type="entry name" value="ssb"/>
    <property type="match status" value="1"/>
</dbReference>
<evidence type="ECO:0000256" key="3">
    <source>
        <dbReference type="PIRNR" id="PIRNR002070"/>
    </source>
</evidence>
<dbReference type="GO" id="GO:0003697">
    <property type="term" value="F:single-stranded DNA binding"/>
    <property type="evidence" value="ECO:0007669"/>
    <property type="project" value="UniProtKB-UniRule"/>
</dbReference>
<dbReference type="PIRSF" id="PIRSF002070">
    <property type="entry name" value="SSB"/>
    <property type="match status" value="1"/>
</dbReference>
<comment type="caution">
    <text evidence="5">The sequence shown here is derived from an EMBL/GenBank/DDBJ whole genome shotgun (WGS) entry which is preliminary data.</text>
</comment>
<evidence type="ECO:0000256" key="4">
    <source>
        <dbReference type="SAM" id="MobiDB-lite"/>
    </source>
</evidence>
<keyword evidence="1 2" id="KW-0238">DNA-binding</keyword>
<dbReference type="InterPro" id="IPR011344">
    <property type="entry name" value="ssDNA-bd"/>
</dbReference>
<accession>A0A955LHT2</accession>
<evidence type="ECO:0000256" key="2">
    <source>
        <dbReference type="HAMAP-Rule" id="MF_00984"/>
    </source>
</evidence>
<dbReference type="CDD" id="cd04496">
    <property type="entry name" value="SSB_OBF"/>
    <property type="match status" value="1"/>
</dbReference>
<dbReference type="Proteomes" id="UP000701698">
    <property type="component" value="Unassembled WGS sequence"/>
</dbReference>
<feature type="region of interest" description="Disordered" evidence="4">
    <location>
        <begin position="109"/>
        <end position="164"/>
    </location>
</feature>
<name>A0A955LHT2_UNCKA</name>
<dbReference type="Pfam" id="PF00436">
    <property type="entry name" value="SSB"/>
    <property type="match status" value="1"/>
</dbReference>
<dbReference type="AlphaFoldDB" id="A0A955LHT2"/>
<comment type="subunit">
    <text evidence="2">Homotetramer.</text>
</comment>
<comment type="caution">
    <text evidence="2">Lacks conserved residue(s) required for the propagation of feature annotation.</text>
</comment>
<sequence>MASRSLNKVMIMGNMVRDPELRYTSKGTPICTFTIATNREWSPSDSNDTREETEFHNVVTWSKLAELCADLLYKGRRVYVEGRLQTRDWVDEESGKKMYRTEIVAEEMIALGQPKSGGNDEEPAPFPTETAKPQPQEENKEAQQPTEEVQLREDNSGGENDIPF</sequence>